<dbReference type="AlphaFoldDB" id="A0A9N9DNW2"/>
<reference evidence="2" key="1">
    <citation type="submission" date="2021-06" db="EMBL/GenBank/DDBJ databases">
        <authorList>
            <person name="Kallberg Y."/>
            <person name="Tangrot J."/>
            <person name="Rosling A."/>
        </authorList>
    </citation>
    <scope>NUCLEOTIDE SEQUENCE</scope>
    <source>
        <strain evidence="2">AZ414A</strain>
    </source>
</reference>
<name>A0A9N9DNW2_9GLOM</name>
<feature type="non-terminal residue" evidence="2">
    <location>
        <position position="1"/>
    </location>
</feature>
<evidence type="ECO:0000313" key="2">
    <source>
        <dbReference type="EMBL" id="CAG8645395.1"/>
    </source>
</evidence>
<evidence type="ECO:0000256" key="1">
    <source>
        <dbReference type="SAM" id="MobiDB-lite"/>
    </source>
</evidence>
<protein>
    <submittedName>
        <fullName evidence="2">8671_t:CDS:1</fullName>
    </submittedName>
</protein>
<keyword evidence="3" id="KW-1185">Reference proteome</keyword>
<sequence length="79" mass="9069">FEDPKLDNTQETLINNNLENLNSEETSDIIDISINESVDKLTFTLEDNQQRGKTFSSEYGTKTSTSSLKEHLIKEHKHN</sequence>
<feature type="compositionally biased region" description="Polar residues" evidence="1">
    <location>
        <begin position="49"/>
        <end position="67"/>
    </location>
</feature>
<gene>
    <name evidence="2" type="ORF">DEBURN_LOCUS11296</name>
</gene>
<accession>A0A9N9DNW2</accession>
<evidence type="ECO:0000313" key="3">
    <source>
        <dbReference type="Proteomes" id="UP000789706"/>
    </source>
</evidence>
<feature type="region of interest" description="Disordered" evidence="1">
    <location>
        <begin position="49"/>
        <end position="79"/>
    </location>
</feature>
<organism evidence="2 3">
    <name type="scientific">Diversispora eburnea</name>
    <dbReference type="NCBI Taxonomy" id="1213867"/>
    <lineage>
        <taxon>Eukaryota</taxon>
        <taxon>Fungi</taxon>
        <taxon>Fungi incertae sedis</taxon>
        <taxon>Mucoromycota</taxon>
        <taxon>Glomeromycotina</taxon>
        <taxon>Glomeromycetes</taxon>
        <taxon>Diversisporales</taxon>
        <taxon>Diversisporaceae</taxon>
        <taxon>Diversispora</taxon>
    </lineage>
</organism>
<dbReference type="Proteomes" id="UP000789706">
    <property type="component" value="Unassembled WGS sequence"/>
</dbReference>
<comment type="caution">
    <text evidence="2">The sequence shown here is derived from an EMBL/GenBank/DDBJ whole genome shotgun (WGS) entry which is preliminary data.</text>
</comment>
<feature type="non-terminal residue" evidence="2">
    <location>
        <position position="79"/>
    </location>
</feature>
<proteinExistence type="predicted"/>
<dbReference type="EMBL" id="CAJVPK010005576">
    <property type="protein sequence ID" value="CAG8645395.1"/>
    <property type="molecule type" value="Genomic_DNA"/>
</dbReference>